<feature type="compositionally biased region" description="Basic and acidic residues" evidence="9">
    <location>
        <begin position="810"/>
        <end position="837"/>
    </location>
</feature>
<feature type="domain" description="Rad4 beta-hairpin" evidence="12">
    <location>
        <begin position="1145"/>
        <end position="1219"/>
    </location>
</feature>
<feature type="domain" description="Rad4 beta-hairpin" evidence="11">
    <location>
        <begin position="1082"/>
        <end position="1138"/>
    </location>
</feature>
<proteinExistence type="inferred from homology"/>
<feature type="compositionally biased region" description="Basic and acidic residues" evidence="9">
    <location>
        <begin position="589"/>
        <end position="620"/>
    </location>
</feature>
<accession>A0A2H1VYG6</accession>
<name>A0A2H1VYG6_SPOFR</name>
<dbReference type="InterPro" id="IPR018328">
    <property type="entry name" value="Rad4_beta-hairpin_dom3"/>
</dbReference>
<evidence type="ECO:0000259" key="11">
    <source>
        <dbReference type="SMART" id="SM01031"/>
    </source>
</evidence>
<feature type="compositionally biased region" description="Acidic residues" evidence="9">
    <location>
        <begin position="16"/>
        <end position="25"/>
    </location>
</feature>
<feature type="compositionally biased region" description="Basic residues" evidence="9">
    <location>
        <begin position="63"/>
        <end position="79"/>
    </location>
</feature>
<dbReference type="Gene3D" id="3.30.70.2460">
    <property type="entry name" value="Rad4, beta-hairpin domain BHD3"/>
    <property type="match status" value="1"/>
</dbReference>
<dbReference type="InterPro" id="IPR018026">
    <property type="entry name" value="DNA_repair_Rad4-like"/>
</dbReference>
<dbReference type="FunFam" id="2.20.20.110:FF:000001">
    <property type="entry name" value="DNA repair protein complementing XP-C cells"/>
    <property type="match status" value="1"/>
</dbReference>
<feature type="compositionally biased region" description="Low complexity" evidence="9">
    <location>
        <begin position="461"/>
        <end position="473"/>
    </location>
</feature>
<organism evidence="13">
    <name type="scientific">Spodoptera frugiperda</name>
    <name type="common">Fall armyworm</name>
    <dbReference type="NCBI Taxonomy" id="7108"/>
    <lineage>
        <taxon>Eukaryota</taxon>
        <taxon>Metazoa</taxon>
        <taxon>Ecdysozoa</taxon>
        <taxon>Arthropoda</taxon>
        <taxon>Hexapoda</taxon>
        <taxon>Insecta</taxon>
        <taxon>Pterygota</taxon>
        <taxon>Neoptera</taxon>
        <taxon>Endopterygota</taxon>
        <taxon>Lepidoptera</taxon>
        <taxon>Glossata</taxon>
        <taxon>Ditrysia</taxon>
        <taxon>Noctuoidea</taxon>
        <taxon>Noctuidae</taxon>
        <taxon>Amphipyrinae</taxon>
        <taxon>Spodoptera</taxon>
    </lineage>
</organism>
<keyword evidence="3" id="KW-0597">Phosphoprotein</keyword>
<dbReference type="GO" id="GO:0005737">
    <property type="term" value="C:cytoplasm"/>
    <property type="evidence" value="ECO:0007669"/>
    <property type="project" value="TreeGrafter"/>
</dbReference>
<evidence type="ECO:0000256" key="2">
    <source>
        <dbReference type="ARBA" id="ARBA00009525"/>
    </source>
</evidence>
<evidence type="ECO:0000259" key="12">
    <source>
        <dbReference type="SMART" id="SM01032"/>
    </source>
</evidence>
<reference evidence="13" key="1">
    <citation type="submission" date="2016-07" db="EMBL/GenBank/DDBJ databases">
        <authorList>
            <person name="Bretaudeau A."/>
        </authorList>
    </citation>
    <scope>NUCLEOTIDE SEQUENCE</scope>
    <source>
        <strain evidence="13">Rice</strain>
        <tissue evidence="13">Whole body</tissue>
    </source>
</reference>
<dbReference type="InterPro" id="IPR018325">
    <property type="entry name" value="Rad4/PNGase_transGLS-fold"/>
</dbReference>
<feature type="compositionally biased region" description="Acidic residues" evidence="9">
    <location>
        <begin position="37"/>
        <end position="46"/>
    </location>
</feature>
<evidence type="ECO:0000256" key="5">
    <source>
        <dbReference type="ARBA" id="ARBA00023125"/>
    </source>
</evidence>
<dbReference type="GO" id="GO:0000111">
    <property type="term" value="C:nucleotide-excision repair factor 2 complex"/>
    <property type="evidence" value="ECO:0007669"/>
    <property type="project" value="TreeGrafter"/>
</dbReference>
<keyword evidence="4" id="KW-0227">DNA damage</keyword>
<feature type="compositionally biased region" description="Basic residues" evidence="9">
    <location>
        <begin position="744"/>
        <end position="753"/>
    </location>
</feature>
<keyword evidence="7" id="KW-0539">Nucleus</keyword>
<dbReference type="Pfam" id="PF03835">
    <property type="entry name" value="Rad4"/>
    <property type="match status" value="1"/>
</dbReference>
<feature type="compositionally biased region" description="Basic residues" evidence="9">
    <location>
        <begin position="1272"/>
        <end position="1284"/>
    </location>
</feature>
<evidence type="ECO:0000259" key="10">
    <source>
        <dbReference type="SMART" id="SM01030"/>
    </source>
</evidence>
<sequence>MPNTRKKVIKTVYKDEDSEVDDGDFSDSGSDAKFSPEDESSSEEEAPGVPSSGEEFDKEASAKQRKPKAKKLSLSRKPKFAQTIIQKINKQTSAEDENEDDVLPTSQFSVKDLTEADKILPKFNFSELNLSESDSSDDESQKISKKQPITSVPYKEPEQVSTSDNETAMEYKDVWSNNIQDNSEEITKKAFLELEQHKSKIEETKASLLSYAQKLNEAQKETDVKDLLALGEEAITKEPTTSNVKKKTISKKKKEDSDSELEDWEEVKESKGISPQGLQLFVEFPDAGCRKSKKVDVEMMMKRKINRVKKEYQVYMHKVHVLCWLGHGNFVSRVLNDQELMAAVLTLVPSKECYPGERVDMKYVEQITTWYKDKLKMKQDKNEDKFKPKAPPLKVLLLNQIKNKTVTSKKYLVFIFVIMLRALGLQCRVMFNFVTLPKKPPSSELCSLSTKPKEEKKSTSKAKAGTSETKAGTSKPKAGASETKADTSKAKPTNIKKNEKQEQKPGPSHSKPKKKKVAQVDGCDDRFFDSEDENIMQVDGNDDSDRKTRSSKRTKTSEKTTEKSENEEISPPKIPKRDTNSTSPLQPTLKKDERKLSHDRKQAQERNKSHDATKGAKEPRQSLNSGEKIEEGKISPAKNLIPPRSLTRRQKLKAETSQNISQAEEISTTKSVTRGQTTKTKISKTLSPSSKDKDQEFNIPPNPKTRTQRGKQNTENITDVPKISVTDENAKEVASKYFEDTKPKTSRLSRKRSQTTNPKSLLTTSEEEEKGKVSKPNARTQSAPGISMEKSKYFESPTKKSPLKRSARQMKQEIKAEDSQRVSHRDLAKSKKGKGDVTADLVNIIKSRVKDAKLQSKQGLVKGKIKQESDEDSDYLPVEDPKKLGSDSDDDFKETKISPRPSTSRQIDRRVLSSNSGDEPSKKKGVDVWCEIFVEELEQWICVDVIKGKVHSAGDIYNNATHPICYIVGWDNNNYVKDLTRKYVPHWNTITRKLRAEPSWWETALKPWRGPRTARDREEDEYLDKMQLEAPLPKSISEYKNHPLYALKRHLLKFEAIYPPDAAVLGYVRGEAVYARECVYVCRSRDIWLKEAKVVKLGEKPYKIVKARPKWDRLSNKMVDGRLLEIFGPWQVQDYEPPTAENGIVPRNAYGNVELFKDCMLPKGTALIKLPNLMRVAKKLNIDCAPAMTGFEYNGGYSHPVYDGFVVCKEFEEIITEAWLKDQEEQELKEIQKIEARVYGNWKRLIRGLMIRERLKMKYGFEEPSTSETTKKSKGPRLVVKKKS</sequence>
<evidence type="ECO:0000256" key="3">
    <source>
        <dbReference type="ARBA" id="ARBA00022553"/>
    </source>
</evidence>
<dbReference type="Gene3D" id="2.20.20.110">
    <property type="entry name" value="Rad4, beta-hairpin domain BHD1"/>
    <property type="match status" value="1"/>
</dbReference>
<feature type="region of interest" description="Disordered" evidence="9">
    <location>
        <begin position="239"/>
        <end position="262"/>
    </location>
</feature>
<dbReference type="InterPro" id="IPR042488">
    <property type="entry name" value="Rad4_BHD3_sf"/>
</dbReference>
<feature type="compositionally biased region" description="Polar residues" evidence="9">
    <location>
        <begin position="754"/>
        <end position="764"/>
    </location>
</feature>
<dbReference type="InterPro" id="IPR018327">
    <property type="entry name" value="BHD_2"/>
</dbReference>
<evidence type="ECO:0000256" key="1">
    <source>
        <dbReference type="ARBA" id="ARBA00004123"/>
    </source>
</evidence>
<feature type="region of interest" description="Disordered" evidence="9">
    <location>
        <begin position="129"/>
        <end position="168"/>
    </location>
</feature>
<feature type="region of interest" description="Disordered" evidence="9">
    <location>
        <begin position="1"/>
        <end position="106"/>
    </location>
</feature>
<feature type="compositionally biased region" description="Basic and acidic residues" evidence="9">
    <location>
        <begin position="728"/>
        <end position="743"/>
    </location>
</feature>
<feature type="coiled-coil region" evidence="8">
    <location>
        <begin position="194"/>
        <end position="221"/>
    </location>
</feature>
<dbReference type="PANTHER" id="PTHR12135">
    <property type="entry name" value="DNA REPAIR PROTEIN XP-C / RAD4"/>
    <property type="match status" value="1"/>
</dbReference>
<evidence type="ECO:0000256" key="6">
    <source>
        <dbReference type="ARBA" id="ARBA00023204"/>
    </source>
</evidence>
<dbReference type="GO" id="GO:0003684">
    <property type="term" value="F:damaged DNA binding"/>
    <property type="evidence" value="ECO:0007669"/>
    <property type="project" value="InterPro"/>
</dbReference>
<dbReference type="PANTHER" id="PTHR12135:SF0">
    <property type="entry name" value="DNA REPAIR PROTEIN COMPLEMENTING XP-C CELLS"/>
    <property type="match status" value="1"/>
</dbReference>
<dbReference type="InterPro" id="IPR038765">
    <property type="entry name" value="Papain-like_cys_pep_sf"/>
</dbReference>
<gene>
    <name evidence="13" type="ORF">SFRICE_014256</name>
</gene>
<dbReference type="NCBIfam" id="TIGR00605">
    <property type="entry name" value="rad4"/>
    <property type="match status" value="1"/>
</dbReference>
<feature type="region of interest" description="Disordered" evidence="9">
    <location>
        <begin position="440"/>
        <end position="840"/>
    </location>
</feature>
<evidence type="ECO:0000256" key="7">
    <source>
        <dbReference type="ARBA" id="ARBA00023242"/>
    </source>
</evidence>
<evidence type="ECO:0000256" key="9">
    <source>
        <dbReference type="SAM" id="MobiDB-lite"/>
    </source>
</evidence>
<dbReference type="SMART" id="SM01032">
    <property type="entry name" value="BHD_3"/>
    <property type="match status" value="1"/>
</dbReference>
<keyword evidence="6" id="KW-0234">DNA repair</keyword>
<evidence type="ECO:0000256" key="8">
    <source>
        <dbReference type="SAM" id="Coils"/>
    </source>
</evidence>
<dbReference type="FunFam" id="3.30.70.2460:FF:000001">
    <property type="entry name" value="DNA repair protein Rad4 family"/>
    <property type="match status" value="1"/>
</dbReference>
<dbReference type="SMART" id="SM01031">
    <property type="entry name" value="BHD_2"/>
    <property type="match status" value="1"/>
</dbReference>
<dbReference type="GO" id="GO:0003697">
    <property type="term" value="F:single-stranded DNA binding"/>
    <property type="evidence" value="ECO:0007669"/>
    <property type="project" value="TreeGrafter"/>
</dbReference>
<comment type="subcellular location">
    <subcellularLocation>
        <location evidence="1">Nucleus</location>
    </subcellularLocation>
</comment>
<feature type="region of interest" description="Disordered" evidence="9">
    <location>
        <begin position="1262"/>
        <end position="1284"/>
    </location>
</feature>
<dbReference type="InterPro" id="IPR036985">
    <property type="entry name" value="Transglutaminase-like_sf"/>
</dbReference>
<keyword evidence="8" id="KW-0175">Coiled coil</keyword>
<dbReference type="GO" id="GO:0006298">
    <property type="term" value="P:mismatch repair"/>
    <property type="evidence" value="ECO:0007669"/>
    <property type="project" value="TreeGrafter"/>
</dbReference>
<protein>
    <submittedName>
        <fullName evidence="13">SFRICE_014256</fullName>
    </submittedName>
</protein>
<dbReference type="Pfam" id="PF10403">
    <property type="entry name" value="BHD_1"/>
    <property type="match status" value="1"/>
</dbReference>
<evidence type="ECO:0000256" key="4">
    <source>
        <dbReference type="ARBA" id="ARBA00022763"/>
    </source>
</evidence>
<dbReference type="InterPro" id="IPR018326">
    <property type="entry name" value="Rad4_beta-hairpin_dom1"/>
</dbReference>
<dbReference type="EMBL" id="ODYU01004907">
    <property type="protein sequence ID" value="SOQ45264.1"/>
    <property type="molecule type" value="Genomic_DNA"/>
</dbReference>
<dbReference type="Pfam" id="PF10405">
    <property type="entry name" value="BHD_3"/>
    <property type="match status" value="1"/>
</dbReference>
<dbReference type="GO" id="GO:0006289">
    <property type="term" value="P:nucleotide-excision repair"/>
    <property type="evidence" value="ECO:0007669"/>
    <property type="project" value="InterPro"/>
</dbReference>
<feature type="compositionally biased region" description="Basic and acidic residues" evidence="9">
    <location>
        <begin position="555"/>
        <end position="566"/>
    </location>
</feature>
<dbReference type="Gene3D" id="3.90.260.10">
    <property type="entry name" value="Transglutaminase-like"/>
    <property type="match status" value="2"/>
</dbReference>
<evidence type="ECO:0000313" key="13">
    <source>
        <dbReference type="EMBL" id="SOQ45264.1"/>
    </source>
</evidence>
<feature type="domain" description="Rad4 beta-hairpin" evidence="10">
    <location>
        <begin position="1028"/>
        <end position="1080"/>
    </location>
</feature>
<comment type="similarity">
    <text evidence="2">Belongs to the XPC family.</text>
</comment>
<dbReference type="GO" id="GO:0071942">
    <property type="term" value="C:XPC complex"/>
    <property type="evidence" value="ECO:0007669"/>
    <property type="project" value="TreeGrafter"/>
</dbReference>
<dbReference type="SUPFAM" id="SSF54001">
    <property type="entry name" value="Cysteine proteinases"/>
    <property type="match status" value="1"/>
</dbReference>
<feature type="compositionally biased region" description="Polar residues" evidence="9">
    <location>
        <begin position="655"/>
        <end position="689"/>
    </location>
</feature>
<dbReference type="InterPro" id="IPR004583">
    <property type="entry name" value="DNA_repair_Rad4"/>
</dbReference>
<feature type="region of interest" description="Disordered" evidence="9">
    <location>
        <begin position="856"/>
        <end position="923"/>
    </location>
</feature>
<keyword evidence="5" id="KW-0238">DNA-binding</keyword>
<feature type="compositionally biased region" description="Polar residues" evidence="9">
    <location>
        <begin position="83"/>
        <end position="92"/>
    </location>
</feature>
<dbReference type="SMART" id="SM01030">
    <property type="entry name" value="BHD_1"/>
    <property type="match status" value="1"/>
</dbReference>